<dbReference type="InterPro" id="IPR009875">
    <property type="entry name" value="PilZ_domain"/>
</dbReference>
<dbReference type="AlphaFoldDB" id="A0A371XAI3"/>
<dbReference type="EMBL" id="QURL01000001">
    <property type="protein sequence ID" value="RFC66229.1"/>
    <property type="molecule type" value="Genomic_DNA"/>
</dbReference>
<comment type="caution">
    <text evidence="2">The sequence shown here is derived from an EMBL/GenBank/DDBJ whole genome shotgun (WGS) entry which is preliminary data.</text>
</comment>
<evidence type="ECO:0000259" key="1">
    <source>
        <dbReference type="Pfam" id="PF07238"/>
    </source>
</evidence>
<dbReference type="GO" id="GO:0035438">
    <property type="term" value="F:cyclic-di-GMP binding"/>
    <property type="evidence" value="ECO:0007669"/>
    <property type="project" value="InterPro"/>
</dbReference>
<accession>A0A371XAI3</accession>
<organism evidence="2 3">
    <name type="scientific">Fulvimarina endophytica</name>
    <dbReference type="NCBI Taxonomy" id="2293836"/>
    <lineage>
        <taxon>Bacteria</taxon>
        <taxon>Pseudomonadati</taxon>
        <taxon>Pseudomonadota</taxon>
        <taxon>Alphaproteobacteria</taxon>
        <taxon>Hyphomicrobiales</taxon>
        <taxon>Aurantimonadaceae</taxon>
        <taxon>Fulvimarina</taxon>
    </lineage>
</organism>
<gene>
    <name evidence="2" type="ORF">DYI37_01850</name>
</gene>
<protein>
    <submittedName>
        <fullName evidence="2">PilZ domain-containing protein</fullName>
    </submittedName>
</protein>
<dbReference type="SUPFAM" id="SSF141371">
    <property type="entry name" value="PilZ domain-like"/>
    <property type="match status" value="1"/>
</dbReference>
<keyword evidence="3" id="KW-1185">Reference proteome</keyword>
<dbReference type="Proteomes" id="UP000264310">
    <property type="component" value="Unassembled WGS sequence"/>
</dbReference>
<feature type="domain" description="PilZ" evidence="1">
    <location>
        <begin position="19"/>
        <end position="86"/>
    </location>
</feature>
<sequence>MMRGPIEMGLLETEADDAERRTAPRMRVLKRAKIIFNNGFSTFDCVVRNMSATGALLTLAESAHMPKEFEIKIGDEPARPARLVYRRTMFAGVRYADAPTSEKPKTGTDPSPEARLPAVREVAAVPNGEPALPAEDRGHGAIIKITAKRLPLRVVANLPWKAH</sequence>
<name>A0A371XAI3_9HYPH</name>
<evidence type="ECO:0000313" key="2">
    <source>
        <dbReference type="EMBL" id="RFC66229.1"/>
    </source>
</evidence>
<proteinExistence type="predicted"/>
<dbReference type="Gene3D" id="2.40.10.220">
    <property type="entry name" value="predicted glycosyltransferase like domains"/>
    <property type="match status" value="1"/>
</dbReference>
<reference evidence="2 3" key="1">
    <citation type="submission" date="2018-08" db="EMBL/GenBank/DDBJ databases">
        <title>Fulvimarina sp. 85, whole genome shotgun sequence.</title>
        <authorList>
            <person name="Tuo L."/>
        </authorList>
    </citation>
    <scope>NUCLEOTIDE SEQUENCE [LARGE SCALE GENOMIC DNA]</scope>
    <source>
        <strain evidence="2 3">85</strain>
    </source>
</reference>
<dbReference type="Pfam" id="PF07238">
    <property type="entry name" value="PilZ"/>
    <property type="match status" value="1"/>
</dbReference>
<evidence type="ECO:0000313" key="3">
    <source>
        <dbReference type="Proteomes" id="UP000264310"/>
    </source>
</evidence>